<gene>
    <name evidence="5" type="ORF">SAMN05421720_101378</name>
</gene>
<organism evidence="5 6">
    <name type="scientific">Rhodospira trueperi</name>
    <dbReference type="NCBI Taxonomy" id="69960"/>
    <lineage>
        <taxon>Bacteria</taxon>
        <taxon>Pseudomonadati</taxon>
        <taxon>Pseudomonadota</taxon>
        <taxon>Alphaproteobacteria</taxon>
        <taxon>Rhodospirillales</taxon>
        <taxon>Rhodospirillaceae</taxon>
        <taxon>Rhodospira</taxon>
    </lineage>
</organism>
<dbReference type="SUPFAM" id="SSF53955">
    <property type="entry name" value="Lysozyme-like"/>
    <property type="match status" value="1"/>
</dbReference>
<dbReference type="AlphaFoldDB" id="A0A1G6X5M1"/>
<keyword evidence="2" id="KW-0732">Signal</keyword>
<evidence type="ECO:0000259" key="4">
    <source>
        <dbReference type="Pfam" id="PF13406"/>
    </source>
</evidence>
<feature type="compositionally biased region" description="Low complexity" evidence="1">
    <location>
        <begin position="50"/>
        <end position="60"/>
    </location>
</feature>
<dbReference type="Gene3D" id="1.10.530.10">
    <property type="match status" value="1"/>
</dbReference>
<dbReference type="InterPro" id="IPR031304">
    <property type="entry name" value="SLT_2"/>
</dbReference>
<feature type="domain" description="Transglycosylase SLT" evidence="4">
    <location>
        <begin position="66"/>
        <end position="358"/>
    </location>
</feature>
<dbReference type="Pfam" id="PF01471">
    <property type="entry name" value="PG_binding_1"/>
    <property type="match status" value="1"/>
</dbReference>
<feature type="compositionally biased region" description="Pro residues" evidence="1">
    <location>
        <begin position="37"/>
        <end position="49"/>
    </location>
</feature>
<dbReference type="InterPro" id="IPR043426">
    <property type="entry name" value="MltB-like"/>
</dbReference>
<dbReference type="GO" id="GO:0008933">
    <property type="term" value="F:peptidoglycan lytic transglycosylase activity"/>
    <property type="evidence" value="ECO:0007669"/>
    <property type="project" value="TreeGrafter"/>
</dbReference>
<feature type="chain" id="PRO_5011551574" evidence="2">
    <location>
        <begin position="35"/>
        <end position="444"/>
    </location>
</feature>
<accession>A0A1G6X5M1</accession>
<dbReference type="NCBIfam" id="TIGR02283">
    <property type="entry name" value="MltB_2"/>
    <property type="match status" value="1"/>
</dbReference>
<dbReference type="GO" id="GO:0009253">
    <property type="term" value="P:peptidoglycan catabolic process"/>
    <property type="evidence" value="ECO:0007669"/>
    <property type="project" value="TreeGrafter"/>
</dbReference>
<dbReference type="Gene3D" id="1.10.8.350">
    <property type="entry name" value="Bacterial muramidase"/>
    <property type="match status" value="1"/>
</dbReference>
<dbReference type="OrthoDB" id="9808544at2"/>
<dbReference type="STRING" id="69960.SAMN05421720_101378"/>
<feature type="region of interest" description="Disordered" evidence="1">
    <location>
        <begin position="36"/>
        <end position="60"/>
    </location>
</feature>
<reference evidence="5 6" key="1">
    <citation type="submission" date="2016-10" db="EMBL/GenBank/DDBJ databases">
        <authorList>
            <person name="de Groot N.N."/>
        </authorList>
    </citation>
    <scope>NUCLEOTIDE SEQUENCE [LARGE SCALE GENOMIC DNA]</scope>
    <source>
        <strain evidence="5 6">ATCC 700224</strain>
    </source>
</reference>
<dbReference type="InterPro" id="IPR002477">
    <property type="entry name" value="Peptidoglycan-bd-like"/>
</dbReference>
<evidence type="ECO:0000256" key="1">
    <source>
        <dbReference type="SAM" id="MobiDB-lite"/>
    </source>
</evidence>
<dbReference type="CDD" id="cd13399">
    <property type="entry name" value="Slt35-like"/>
    <property type="match status" value="1"/>
</dbReference>
<protein>
    <submittedName>
        <fullName evidence="5">Membrane-bound lytic murein transglycosylase B</fullName>
    </submittedName>
</protein>
<keyword evidence="6" id="KW-1185">Reference proteome</keyword>
<dbReference type="InterPro" id="IPR011970">
    <property type="entry name" value="MltB_2"/>
</dbReference>
<dbReference type="EMBL" id="FNAP01000001">
    <property type="protein sequence ID" value="SDD73399.1"/>
    <property type="molecule type" value="Genomic_DNA"/>
</dbReference>
<dbReference type="PANTHER" id="PTHR30163:SF8">
    <property type="entry name" value="LYTIC MUREIN TRANSGLYCOSYLASE"/>
    <property type="match status" value="1"/>
</dbReference>
<evidence type="ECO:0000313" key="6">
    <source>
        <dbReference type="Proteomes" id="UP000199412"/>
    </source>
</evidence>
<feature type="domain" description="Peptidoglycan binding-like" evidence="3">
    <location>
        <begin position="379"/>
        <end position="431"/>
    </location>
</feature>
<dbReference type="Pfam" id="PF13406">
    <property type="entry name" value="SLT_2"/>
    <property type="match status" value="1"/>
</dbReference>
<dbReference type="FunFam" id="1.10.8.350:FF:000001">
    <property type="entry name" value="Lytic murein transglycosylase B"/>
    <property type="match status" value="1"/>
</dbReference>
<dbReference type="InterPro" id="IPR036366">
    <property type="entry name" value="PGBDSf"/>
</dbReference>
<dbReference type="Proteomes" id="UP000199412">
    <property type="component" value="Unassembled WGS sequence"/>
</dbReference>
<dbReference type="InterPro" id="IPR023346">
    <property type="entry name" value="Lysozyme-like_dom_sf"/>
</dbReference>
<dbReference type="InterPro" id="IPR036365">
    <property type="entry name" value="PGBD-like_sf"/>
</dbReference>
<dbReference type="SUPFAM" id="SSF47090">
    <property type="entry name" value="PGBD-like"/>
    <property type="match status" value="1"/>
</dbReference>
<name>A0A1G6X5M1_9PROT</name>
<sequence>MSRSISRHRSHLRGGGGIGVLAVCLLTLTLPACAQAPAPPSKPVPPPIAAQPGAEPQPAAQGGVNFSVWLRGLKAEARSRGVSEATLDRAFRDVTPNPRVVELDRRQPEFTSTFWGYFNRAVSEDRIRDGRAMLARHGALLNRISAQTGVPAAVLVAFWGVETNYGGNLGGFNVIEALATLAHDGRRGAFFREQLLTALEIIDQGHISPDAMAGSWAGAMGQMQFMPTTFRDHAVDADGDGRKDIWGDLTDAFGSGANFLADLGWRSDQIWGRQVRLAPGFDLTQSDLDIRKPLAEWAALGVLRADGGPLPVVPGMTASLLLPAGHEGPAFLVYDNFRVIMRWNNSSFYALAVGQLSDRIAGGGPLVGAFDRDPAPLRHLEVRELQQLLNLLGLEAGPIDGLVGPGTRAAIRRFQAAQGVPADGHADPALLSHVRRVAGGSASN</sequence>
<evidence type="ECO:0000259" key="3">
    <source>
        <dbReference type="Pfam" id="PF01471"/>
    </source>
</evidence>
<feature type="signal peptide" evidence="2">
    <location>
        <begin position="1"/>
        <end position="34"/>
    </location>
</feature>
<dbReference type="PANTHER" id="PTHR30163">
    <property type="entry name" value="MEMBRANE-BOUND LYTIC MUREIN TRANSGLYCOSYLASE B"/>
    <property type="match status" value="1"/>
</dbReference>
<evidence type="ECO:0000256" key="2">
    <source>
        <dbReference type="SAM" id="SignalP"/>
    </source>
</evidence>
<proteinExistence type="predicted"/>
<evidence type="ECO:0000313" key="5">
    <source>
        <dbReference type="EMBL" id="SDD73399.1"/>
    </source>
</evidence>
<dbReference type="Gene3D" id="1.10.101.10">
    <property type="entry name" value="PGBD-like superfamily/PGBD"/>
    <property type="match status" value="1"/>
</dbReference>